<keyword evidence="5 15" id="KW-0349">Heme</keyword>
<comment type="catalytic activity">
    <reaction evidence="14">
        <text>H2O2 + AH2 = A + 2 H2O</text>
        <dbReference type="Rhea" id="RHEA:30275"/>
        <dbReference type="ChEBI" id="CHEBI:13193"/>
        <dbReference type="ChEBI" id="CHEBI:15377"/>
        <dbReference type="ChEBI" id="CHEBI:16240"/>
        <dbReference type="ChEBI" id="CHEBI:17499"/>
    </reaction>
</comment>
<name>A0ABR0YG69_HUSHU</name>
<dbReference type="Gene3D" id="6.10.140.2100">
    <property type="match status" value="1"/>
</dbReference>
<comment type="similarity">
    <text evidence="1 15">Belongs to the globin family.</text>
</comment>
<reference evidence="18 19" key="1">
    <citation type="submission" date="2021-05" db="EMBL/GenBank/DDBJ databases">
        <authorList>
            <person name="Zahm M."/>
            <person name="Klopp C."/>
            <person name="Cabau C."/>
            <person name="Kuhl H."/>
            <person name="Suciu R."/>
            <person name="Ciorpac M."/>
            <person name="Holostenco D."/>
            <person name="Gessner J."/>
            <person name="Wuertz S."/>
            <person name="Hohne C."/>
            <person name="Stock M."/>
            <person name="Gislard M."/>
            <person name="Lluch J."/>
            <person name="Milhes M."/>
            <person name="Lampietro C."/>
            <person name="Lopez Roques C."/>
            <person name="Donnadieu C."/>
            <person name="Du K."/>
            <person name="Schartl M."/>
            <person name="Guiguen Y."/>
        </authorList>
    </citation>
    <scope>NUCLEOTIDE SEQUENCE [LARGE SCALE GENOMIC DNA]</scope>
    <source>
        <strain evidence="18">Hh-F2</strain>
        <tissue evidence="18">Blood</tissue>
    </source>
</reference>
<comment type="subcellular location">
    <subcellularLocation>
        <location evidence="11">Cytoplasm</location>
        <location evidence="11">Sarcoplasm</location>
    </subcellularLocation>
</comment>
<dbReference type="Gene3D" id="6.10.140.2110">
    <property type="match status" value="1"/>
</dbReference>
<comment type="catalytic activity">
    <reaction evidence="13">
        <text>Fe(III)-heme b-[protein] + nitric oxide + H2O = Fe(II)-heme b-[protein] + nitrite + 2 H(+)</text>
        <dbReference type="Rhea" id="RHEA:77711"/>
        <dbReference type="Rhea" id="RHEA-COMP:18975"/>
        <dbReference type="Rhea" id="RHEA-COMP:18976"/>
        <dbReference type="ChEBI" id="CHEBI:15377"/>
        <dbReference type="ChEBI" id="CHEBI:15378"/>
        <dbReference type="ChEBI" id="CHEBI:16301"/>
        <dbReference type="ChEBI" id="CHEBI:16480"/>
        <dbReference type="ChEBI" id="CHEBI:55376"/>
        <dbReference type="ChEBI" id="CHEBI:60344"/>
    </reaction>
    <physiologicalReaction direction="right-to-left" evidence="13">
        <dbReference type="Rhea" id="RHEA:77713"/>
    </physiologicalReaction>
</comment>
<evidence type="ECO:0000256" key="2">
    <source>
        <dbReference type="ARBA" id="ARBA00019044"/>
    </source>
</evidence>
<protein>
    <recommendedName>
        <fullName evidence="2 16">Myoglobin</fullName>
    </recommendedName>
</protein>
<evidence type="ECO:0000259" key="17">
    <source>
        <dbReference type="PROSITE" id="PS01033"/>
    </source>
</evidence>
<evidence type="ECO:0000256" key="5">
    <source>
        <dbReference type="ARBA" id="ARBA00022617"/>
    </source>
</evidence>
<dbReference type="Proteomes" id="UP001369086">
    <property type="component" value="Unassembled WGS sequence"/>
</dbReference>
<dbReference type="Pfam" id="PF00042">
    <property type="entry name" value="Globin"/>
    <property type="match status" value="1"/>
</dbReference>
<keyword evidence="7 16" id="KW-0479">Metal-binding</keyword>
<evidence type="ECO:0000256" key="1">
    <source>
        <dbReference type="ARBA" id="ARBA00008705"/>
    </source>
</evidence>
<evidence type="ECO:0000313" key="19">
    <source>
        <dbReference type="Proteomes" id="UP001369086"/>
    </source>
</evidence>
<evidence type="ECO:0000256" key="14">
    <source>
        <dbReference type="ARBA" id="ARBA00049931"/>
    </source>
</evidence>
<evidence type="ECO:0000256" key="13">
    <source>
        <dbReference type="ARBA" id="ARBA00048118"/>
    </source>
</evidence>
<proteinExistence type="inferred from homology"/>
<keyword evidence="8" id="KW-0560">Oxidoreductase</keyword>
<evidence type="ECO:0000256" key="4">
    <source>
        <dbReference type="ARBA" id="ARBA00022490"/>
    </source>
</evidence>
<dbReference type="PANTHER" id="PTHR47132:SF1">
    <property type="entry name" value="MYOGLOBIN"/>
    <property type="match status" value="1"/>
</dbReference>
<keyword evidence="6 15" id="KW-0561">Oxygen transport</keyword>
<evidence type="ECO:0000256" key="3">
    <source>
        <dbReference type="ARBA" id="ARBA00022448"/>
    </source>
</evidence>
<dbReference type="InterPro" id="IPR002335">
    <property type="entry name" value="Myoglobin"/>
</dbReference>
<accession>A0ABR0YG69</accession>
<dbReference type="SUPFAM" id="SSF46458">
    <property type="entry name" value="Globin-like"/>
    <property type="match status" value="1"/>
</dbReference>
<keyword evidence="10 16" id="KW-0514">Muscle protein</keyword>
<sequence>MALSDAEWTLVLKAWGPVESDLAGHGQVGSLPSSVLFKDHPETLQLFPKFKSLQQAELAGSADIKAHGNTVISKLGDLLKQKGGHATLLRPLGESHAKKHKIPLANFKLICDVIVTVMKEKYSDFGPDSQAAMSKALDLIFAGMGPLYQEFGFAG</sequence>
<organism evidence="18 19">
    <name type="scientific">Huso huso</name>
    <name type="common">Beluga</name>
    <name type="synonym">Acipenser huso</name>
    <dbReference type="NCBI Taxonomy" id="61971"/>
    <lineage>
        <taxon>Eukaryota</taxon>
        <taxon>Metazoa</taxon>
        <taxon>Chordata</taxon>
        <taxon>Craniata</taxon>
        <taxon>Vertebrata</taxon>
        <taxon>Euteleostomi</taxon>
        <taxon>Actinopterygii</taxon>
        <taxon>Chondrostei</taxon>
        <taxon>Acipenseriformes</taxon>
        <taxon>Acipenseridae</taxon>
        <taxon>Huso</taxon>
    </lineage>
</organism>
<evidence type="ECO:0000256" key="9">
    <source>
        <dbReference type="ARBA" id="ARBA00023004"/>
    </source>
</evidence>
<comment type="function">
    <text evidence="16">Monomeric heme protein which primary function is to store oxygen and facilitate its diffusion within muscle tissues. Reversibly binds oxygen through a pentacoordinated heme iron and enables its timely and efficient release as needed during periods of heightened demand. Depending on the oxidative conditions of tissues and cells, and in addition to its ability to bind oxygen, it also has a nitrite reductase activity whereby it regulates the production of bioactive nitric oxide. Under stress conditions, like hypoxia and anoxia, it also protects cells against reactive oxygen species thanks to its pseudoperoxidase activity.</text>
</comment>
<evidence type="ECO:0000256" key="8">
    <source>
        <dbReference type="ARBA" id="ARBA00023002"/>
    </source>
</evidence>
<evidence type="ECO:0000256" key="11">
    <source>
        <dbReference type="ARBA" id="ARBA00044498"/>
    </source>
</evidence>
<evidence type="ECO:0000256" key="12">
    <source>
        <dbReference type="ARBA" id="ARBA00044514"/>
    </source>
</evidence>
<keyword evidence="9 16" id="KW-0408">Iron</keyword>
<keyword evidence="4" id="KW-0963">Cytoplasm</keyword>
<evidence type="ECO:0000256" key="10">
    <source>
        <dbReference type="ARBA" id="ARBA00023179"/>
    </source>
</evidence>
<dbReference type="PRINTS" id="PR00613">
    <property type="entry name" value="MYOGLOBIN"/>
</dbReference>
<comment type="subunit">
    <text evidence="12">Monomeric.</text>
</comment>
<dbReference type="PANTHER" id="PTHR47132">
    <property type="entry name" value="MYOGLOBIN"/>
    <property type="match status" value="1"/>
</dbReference>
<evidence type="ECO:0000256" key="15">
    <source>
        <dbReference type="RuleBase" id="RU000356"/>
    </source>
</evidence>
<dbReference type="InterPro" id="IPR009050">
    <property type="entry name" value="Globin-like_sf"/>
</dbReference>
<gene>
    <name evidence="18" type="ORF">HHUSO_G29340</name>
</gene>
<keyword evidence="3 15" id="KW-0813">Transport</keyword>
<dbReference type="EMBL" id="JAHFZB010000031">
    <property type="protein sequence ID" value="KAK6471500.1"/>
    <property type="molecule type" value="Genomic_DNA"/>
</dbReference>
<dbReference type="PROSITE" id="PS01033">
    <property type="entry name" value="GLOBIN"/>
    <property type="match status" value="1"/>
</dbReference>
<feature type="domain" description="Globin" evidence="17">
    <location>
        <begin position="2"/>
        <end position="149"/>
    </location>
</feature>
<comment type="caution">
    <text evidence="18">The sequence shown here is derived from an EMBL/GenBank/DDBJ whole genome shotgun (WGS) entry which is preliminary data.</text>
</comment>
<evidence type="ECO:0000313" key="18">
    <source>
        <dbReference type="EMBL" id="KAK6471500.1"/>
    </source>
</evidence>
<keyword evidence="19" id="KW-1185">Reference proteome</keyword>
<dbReference type="InterPro" id="IPR000971">
    <property type="entry name" value="Globin"/>
</dbReference>
<evidence type="ECO:0000256" key="7">
    <source>
        <dbReference type="ARBA" id="ARBA00022723"/>
    </source>
</evidence>
<evidence type="ECO:0000256" key="6">
    <source>
        <dbReference type="ARBA" id="ARBA00022621"/>
    </source>
</evidence>
<evidence type="ECO:0000256" key="16">
    <source>
        <dbReference type="RuleBase" id="RU251113"/>
    </source>
</evidence>